<dbReference type="STRING" id="239498.AXK60_21520"/>
<feature type="signal peptide" evidence="1">
    <location>
        <begin position="1"/>
        <end position="34"/>
    </location>
</feature>
<reference evidence="3" key="1">
    <citation type="submission" date="2016-02" db="EMBL/GenBank/DDBJ databases">
        <authorList>
            <person name="Teng J.L."/>
            <person name="Yang Y."/>
            <person name="Huang Y."/>
            <person name="Guo F."/>
            <person name="Wei W."/>
            <person name="Chen J.H."/>
            <person name="Wong S.Y."/>
            <person name="Lau S.K."/>
            <person name="Woo P.C."/>
        </authorList>
    </citation>
    <scope>NUCLEOTIDE SEQUENCE</scope>
    <source>
        <strain evidence="3">JCM 15929</strain>
    </source>
</reference>
<dbReference type="Proteomes" id="UP000070258">
    <property type="component" value="Unassembled WGS sequence"/>
</dbReference>
<gene>
    <name evidence="3" type="ORF">AXK60_21520</name>
    <name evidence="2" type="ORF">AXK61_21945</name>
</gene>
<evidence type="ECO:0000313" key="5">
    <source>
        <dbReference type="Proteomes" id="UP000070409"/>
    </source>
</evidence>
<dbReference type="Proteomes" id="UP000070409">
    <property type="component" value="Unassembled WGS sequence"/>
</dbReference>
<comment type="caution">
    <text evidence="3">The sequence shown here is derived from an EMBL/GenBank/DDBJ whole genome shotgun (WGS) entry which is preliminary data.</text>
</comment>
<reference evidence="2 5" key="3">
    <citation type="submission" date="2016-02" db="EMBL/GenBank/DDBJ databases">
        <authorList>
            <person name="Teng J.L."/>
            <person name="Tang Y."/>
            <person name="Huang Y."/>
            <person name="Guo F."/>
            <person name="Wei W."/>
            <person name="Chen J.H."/>
            <person name="Wong S.Y."/>
            <person name="Lau S.K."/>
            <person name="Woo P.C."/>
        </authorList>
    </citation>
    <scope>NUCLEOTIDE SEQUENCE [LARGE SCALE GENOMIC DNA]</scope>
    <source>
        <strain evidence="2 5">JCM 13375</strain>
    </source>
</reference>
<organism evidence="3 4">
    <name type="scientific">Tsukamurella pseudospumae</name>
    <dbReference type="NCBI Taxonomy" id="239498"/>
    <lineage>
        <taxon>Bacteria</taxon>
        <taxon>Bacillati</taxon>
        <taxon>Actinomycetota</taxon>
        <taxon>Actinomycetes</taxon>
        <taxon>Mycobacteriales</taxon>
        <taxon>Tsukamurellaceae</taxon>
        <taxon>Tsukamurella</taxon>
    </lineage>
</organism>
<dbReference type="EMBL" id="LSRF01000007">
    <property type="protein sequence ID" value="KXP14074.1"/>
    <property type="molecule type" value="Genomic_DNA"/>
</dbReference>
<evidence type="ECO:0000313" key="3">
    <source>
        <dbReference type="EMBL" id="KXP14074.1"/>
    </source>
</evidence>
<evidence type="ECO:0000256" key="1">
    <source>
        <dbReference type="SAM" id="SignalP"/>
    </source>
</evidence>
<evidence type="ECO:0000313" key="4">
    <source>
        <dbReference type="Proteomes" id="UP000070258"/>
    </source>
</evidence>
<feature type="chain" id="PRO_5007483606" description="TNase-like domain-containing protein" evidence="1">
    <location>
        <begin position="35"/>
        <end position="176"/>
    </location>
</feature>
<dbReference type="AlphaFoldDB" id="A0A138AUH1"/>
<name>A0A138AUH1_9ACTN</name>
<keyword evidence="5" id="KW-1185">Reference proteome</keyword>
<evidence type="ECO:0000313" key="2">
    <source>
        <dbReference type="EMBL" id="KXO97699.1"/>
    </source>
</evidence>
<sequence length="176" mass="18595">MSCDPGYADAMRYTLGTAALVIGLAVSVAGPATAAPTPAQTPGNTVVVDVRTHVFLTLARQTPPRTTVYADGRIITKAVSSEGGLVELRGKPADVADLRAIAEHVLRNRPNYDRKAVIYDGWIVAATVRAADGTVLEASVENPEPRGWAALGKLPSDLDKRIAAIPGPRTPYTEPR</sequence>
<dbReference type="EMBL" id="LSRE01000017">
    <property type="protein sequence ID" value="KXO97699.1"/>
    <property type="molecule type" value="Genomic_DNA"/>
</dbReference>
<protein>
    <recommendedName>
        <fullName evidence="6">TNase-like domain-containing protein</fullName>
    </recommendedName>
</protein>
<evidence type="ECO:0008006" key="6">
    <source>
        <dbReference type="Google" id="ProtNLM"/>
    </source>
</evidence>
<proteinExistence type="predicted"/>
<keyword evidence="1" id="KW-0732">Signal</keyword>
<accession>A0A138AUH1</accession>
<reference evidence="4" key="2">
    <citation type="submission" date="2016-02" db="EMBL/GenBank/DDBJ databases">
        <authorList>
            <person name="Wen L."/>
            <person name="He K."/>
            <person name="Yang H."/>
        </authorList>
    </citation>
    <scope>NUCLEOTIDE SEQUENCE [LARGE SCALE GENOMIC DNA]</scope>
    <source>
        <strain evidence="4">JCM 15929</strain>
    </source>
</reference>